<dbReference type="EMBL" id="FNAP01000005">
    <property type="protein sequence ID" value="SDE31162.1"/>
    <property type="molecule type" value="Genomic_DNA"/>
</dbReference>
<evidence type="ECO:0000256" key="1">
    <source>
        <dbReference type="ARBA" id="ARBA00005495"/>
    </source>
</evidence>
<sequence>MSAETVSAWTGGCLCGSVRFSLAEEVARFSACHCSMCRRWSSGPFLVVHVHGPVTWTGEEHISRYRSSEWAERCFCSRCGTNLFYFLIPTGETILSLGTFDDQDGFTMSGQIFIDEKPPGYTFANDTKTMTGAEVFAMYGAGSDPDDAG</sequence>
<dbReference type="OrthoDB" id="9807246at2"/>
<dbReference type="GO" id="GO:0016846">
    <property type="term" value="F:carbon-sulfur lyase activity"/>
    <property type="evidence" value="ECO:0007669"/>
    <property type="project" value="InterPro"/>
</dbReference>
<dbReference type="PANTHER" id="PTHR33337">
    <property type="entry name" value="GFA DOMAIN-CONTAINING PROTEIN"/>
    <property type="match status" value="1"/>
</dbReference>
<organism evidence="6 7">
    <name type="scientific">Rhodospira trueperi</name>
    <dbReference type="NCBI Taxonomy" id="69960"/>
    <lineage>
        <taxon>Bacteria</taxon>
        <taxon>Pseudomonadati</taxon>
        <taxon>Pseudomonadota</taxon>
        <taxon>Alphaproteobacteria</taxon>
        <taxon>Rhodospirillales</taxon>
        <taxon>Rhodospirillaceae</taxon>
        <taxon>Rhodospira</taxon>
    </lineage>
</organism>
<reference evidence="6 7" key="1">
    <citation type="submission" date="2016-10" db="EMBL/GenBank/DDBJ databases">
        <authorList>
            <person name="de Groot N.N."/>
        </authorList>
    </citation>
    <scope>NUCLEOTIDE SEQUENCE [LARGE SCALE GENOMIC DNA]</scope>
    <source>
        <strain evidence="6 7">ATCC 700224</strain>
    </source>
</reference>
<dbReference type="Pfam" id="PF04828">
    <property type="entry name" value="GFA"/>
    <property type="match status" value="1"/>
</dbReference>
<proteinExistence type="inferred from homology"/>
<evidence type="ECO:0000256" key="4">
    <source>
        <dbReference type="ARBA" id="ARBA00023239"/>
    </source>
</evidence>
<keyword evidence="7" id="KW-1185">Reference proteome</keyword>
<keyword evidence="3" id="KW-0862">Zinc</keyword>
<protein>
    <submittedName>
        <fullName evidence="6">Uncharacterized conserved protein</fullName>
    </submittedName>
</protein>
<dbReference type="AlphaFoldDB" id="A0A1G7BVZ0"/>
<gene>
    <name evidence="6" type="ORF">SAMN05421720_105196</name>
</gene>
<evidence type="ECO:0000256" key="2">
    <source>
        <dbReference type="ARBA" id="ARBA00022723"/>
    </source>
</evidence>
<accession>A0A1G7BVZ0</accession>
<keyword evidence="4" id="KW-0456">Lyase</keyword>
<keyword evidence="2" id="KW-0479">Metal-binding</keyword>
<dbReference type="GO" id="GO:0046872">
    <property type="term" value="F:metal ion binding"/>
    <property type="evidence" value="ECO:0007669"/>
    <property type="project" value="UniProtKB-KW"/>
</dbReference>
<dbReference type="RefSeq" id="WP_092785288.1">
    <property type="nucleotide sequence ID" value="NZ_FNAP01000005.1"/>
</dbReference>
<comment type="similarity">
    <text evidence="1">Belongs to the Gfa family.</text>
</comment>
<dbReference type="InterPro" id="IPR011057">
    <property type="entry name" value="Mss4-like_sf"/>
</dbReference>
<feature type="domain" description="CENP-V/GFA" evidence="5">
    <location>
        <begin position="9"/>
        <end position="122"/>
    </location>
</feature>
<dbReference type="STRING" id="69960.SAMN05421720_105196"/>
<dbReference type="PANTHER" id="PTHR33337:SF40">
    <property type="entry name" value="CENP-V_GFA DOMAIN-CONTAINING PROTEIN-RELATED"/>
    <property type="match status" value="1"/>
</dbReference>
<evidence type="ECO:0000313" key="6">
    <source>
        <dbReference type="EMBL" id="SDE31162.1"/>
    </source>
</evidence>
<dbReference type="PROSITE" id="PS51891">
    <property type="entry name" value="CENP_V_GFA"/>
    <property type="match status" value="1"/>
</dbReference>
<name>A0A1G7BVZ0_9PROT</name>
<evidence type="ECO:0000256" key="3">
    <source>
        <dbReference type="ARBA" id="ARBA00022833"/>
    </source>
</evidence>
<dbReference type="Gene3D" id="3.90.1590.10">
    <property type="entry name" value="glutathione-dependent formaldehyde- activating enzyme (gfa)"/>
    <property type="match status" value="1"/>
</dbReference>
<dbReference type="SUPFAM" id="SSF51316">
    <property type="entry name" value="Mss4-like"/>
    <property type="match status" value="1"/>
</dbReference>
<dbReference type="InterPro" id="IPR006913">
    <property type="entry name" value="CENP-V/GFA"/>
</dbReference>
<evidence type="ECO:0000313" key="7">
    <source>
        <dbReference type="Proteomes" id="UP000199412"/>
    </source>
</evidence>
<evidence type="ECO:0000259" key="5">
    <source>
        <dbReference type="PROSITE" id="PS51891"/>
    </source>
</evidence>
<dbReference type="Proteomes" id="UP000199412">
    <property type="component" value="Unassembled WGS sequence"/>
</dbReference>